<dbReference type="SMART" id="SM00886">
    <property type="entry name" value="Dabb"/>
    <property type="match status" value="1"/>
</dbReference>
<evidence type="ECO:0000313" key="2">
    <source>
        <dbReference type="EMBL" id="CAB4961352.1"/>
    </source>
</evidence>
<proteinExistence type="predicted"/>
<organism evidence="2">
    <name type="scientific">freshwater metagenome</name>
    <dbReference type="NCBI Taxonomy" id="449393"/>
    <lineage>
        <taxon>unclassified sequences</taxon>
        <taxon>metagenomes</taxon>
        <taxon>ecological metagenomes</taxon>
    </lineage>
</organism>
<dbReference type="Gene3D" id="3.30.70.100">
    <property type="match status" value="1"/>
</dbReference>
<dbReference type="Pfam" id="PF07876">
    <property type="entry name" value="Dabb"/>
    <property type="match status" value="1"/>
</dbReference>
<reference evidence="2" key="1">
    <citation type="submission" date="2020-05" db="EMBL/GenBank/DDBJ databases">
        <authorList>
            <person name="Chiriac C."/>
            <person name="Salcher M."/>
            <person name="Ghai R."/>
            <person name="Kavagutti S V."/>
        </authorList>
    </citation>
    <scope>NUCLEOTIDE SEQUENCE</scope>
</reference>
<sequence length="93" mass="10652">MFRWAPTWTEDQRSAVEAALGELPAVVPTIRSYHFGSDIGVNEGNFDFVVVADFDDVEGFLTYRDHPQHQRVIAELIAPHIETRHAVQFELRD</sequence>
<evidence type="ECO:0000259" key="1">
    <source>
        <dbReference type="PROSITE" id="PS51502"/>
    </source>
</evidence>
<dbReference type="SUPFAM" id="SSF54909">
    <property type="entry name" value="Dimeric alpha+beta barrel"/>
    <property type="match status" value="1"/>
</dbReference>
<dbReference type="EMBL" id="CAFBNC010000236">
    <property type="protein sequence ID" value="CAB4961352.1"/>
    <property type="molecule type" value="Genomic_DNA"/>
</dbReference>
<accession>A0A6J7L3E9</accession>
<dbReference type="InterPro" id="IPR011008">
    <property type="entry name" value="Dimeric_a/b-barrel"/>
</dbReference>
<name>A0A6J7L3E9_9ZZZZ</name>
<feature type="domain" description="Stress-response A/B barrel" evidence="1">
    <location>
        <begin position="1"/>
        <end position="89"/>
    </location>
</feature>
<gene>
    <name evidence="2" type="ORF">UFOPK3733_02470</name>
</gene>
<dbReference type="InterPro" id="IPR013097">
    <property type="entry name" value="Dabb"/>
</dbReference>
<dbReference type="AlphaFoldDB" id="A0A6J7L3E9"/>
<dbReference type="PROSITE" id="PS51502">
    <property type="entry name" value="S_R_A_B_BARREL"/>
    <property type="match status" value="1"/>
</dbReference>
<protein>
    <submittedName>
        <fullName evidence="2">Unannotated protein</fullName>
    </submittedName>
</protein>